<organism evidence="1 2">
    <name type="scientific">Brevundimonas phage vB_BpoS-Kikimora</name>
    <dbReference type="NCBI Taxonomy" id="2948601"/>
    <lineage>
        <taxon>Viruses</taxon>
        <taxon>Duplodnaviria</taxon>
        <taxon>Heunggongvirae</taxon>
        <taxon>Uroviricota</taxon>
        <taxon>Caudoviricetes</taxon>
        <taxon>Jeanschmidtviridae</taxon>
        <taxon>Kikimoravirus</taxon>
        <taxon>Kikimoravirus kikimora</taxon>
    </lineage>
</organism>
<protein>
    <submittedName>
        <fullName evidence="1">Uncharacterized protein</fullName>
    </submittedName>
</protein>
<gene>
    <name evidence="1" type="ORF">KIKIMORA_04670</name>
</gene>
<keyword evidence="2" id="KW-1185">Reference proteome</keyword>
<proteinExistence type="predicted"/>
<evidence type="ECO:0000313" key="1">
    <source>
        <dbReference type="EMBL" id="USN15585.1"/>
    </source>
</evidence>
<accession>A0A9E7MS94</accession>
<dbReference type="Proteomes" id="UP001056576">
    <property type="component" value="Segment"/>
</dbReference>
<reference evidence="1 2" key="1">
    <citation type="submission" date="2022-05" db="EMBL/GenBank/DDBJ databases">
        <authorList>
            <person name="Friedrich I."/>
            <person name="Poehlein A."/>
            <person name="Schneider D."/>
            <person name="Hertel R."/>
            <person name="Daniel R."/>
        </authorList>
    </citation>
    <scope>NUCLEOTIDE SEQUENCE [LARGE SCALE GENOMIC DNA]</scope>
</reference>
<name>A0A9E7MS94_9CAUD</name>
<dbReference type="EMBL" id="ON529857">
    <property type="protein sequence ID" value="USN15585.1"/>
    <property type="molecule type" value="Genomic_DNA"/>
</dbReference>
<evidence type="ECO:0000313" key="2">
    <source>
        <dbReference type="Proteomes" id="UP001056576"/>
    </source>
</evidence>
<sequence>MKMKQYRGVFIHPADLNASGIRWTATAPDGQRLRADTLDGIKRLIRDALQA</sequence>